<protein>
    <submittedName>
        <fullName evidence="1">Uncharacterized protein</fullName>
    </submittedName>
</protein>
<dbReference type="AlphaFoldDB" id="A0AAV2SFS2"/>
<keyword evidence="2" id="KW-1185">Reference proteome</keyword>
<sequence>MKGSSDNESASSICTSSTDVDIPEAITVNAENILAFSGVSPVKTKGLNERQREKKGKDKFQKCIATIQMHLEQSYRIELPVQIDDRLQMYENLMDQLVEEFSKADNKRKLQILTLSPYTIEKTVEKFNTTNWMVKKAEN</sequence>
<accession>A0AAV2SFS2</accession>
<dbReference type="EMBL" id="CAXKWB010057287">
    <property type="protein sequence ID" value="CAL4179426.1"/>
    <property type="molecule type" value="Genomic_DNA"/>
</dbReference>
<comment type="caution">
    <text evidence="1">The sequence shown here is derived from an EMBL/GenBank/DDBJ whole genome shotgun (WGS) entry which is preliminary data.</text>
</comment>
<dbReference type="Proteomes" id="UP001497623">
    <property type="component" value="Unassembled WGS sequence"/>
</dbReference>
<gene>
    <name evidence="1" type="ORF">MNOR_LOCUS35140</name>
</gene>
<reference evidence="1 2" key="1">
    <citation type="submission" date="2024-05" db="EMBL/GenBank/DDBJ databases">
        <authorList>
            <person name="Wallberg A."/>
        </authorList>
    </citation>
    <scope>NUCLEOTIDE SEQUENCE [LARGE SCALE GENOMIC DNA]</scope>
</reference>
<proteinExistence type="predicted"/>
<name>A0AAV2SFS2_MEGNR</name>
<evidence type="ECO:0000313" key="1">
    <source>
        <dbReference type="EMBL" id="CAL4179426.1"/>
    </source>
</evidence>
<evidence type="ECO:0000313" key="2">
    <source>
        <dbReference type="Proteomes" id="UP001497623"/>
    </source>
</evidence>
<organism evidence="1 2">
    <name type="scientific">Meganyctiphanes norvegica</name>
    <name type="common">Northern krill</name>
    <name type="synonym">Thysanopoda norvegica</name>
    <dbReference type="NCBI Taxonomy" id="48144"/>
    <lineage>
        <taxon>Eukaryota</taxon>
        <taxon>Metazoa</taxon>
        <taxon>Ecdysozoa</taxon>
        <taxon>Arthropoda</taxon>
        <taxon>Crustacea</taxon>
        <taxon>Multicrustacea</taxon>
        <taxon>Malacostraca</taxon>
        <taxon>Eumalacostraca</taxon>
        <taxon>Eucarida</taxon>
        <taxon>Euphausiacea</taxon>
        <taxon>Euphausiidae</taxon>
        <taxon>Meganyctiphanes</taxon>
    </lineage>
</organism>